<reference evidence="2 3" key="1">
    <citation type="submission" date="2018-10" db="EMBL/GenBank/DDBJ databases">
        <title>Parasedimentitalea marina sp. nov., a psychrophilic bacterium isolated from deep seawater of the New Britain Trench.</title>
        <authorList>
            <person name="Cao J."/>
        </authorList>
    </citation>
    <scope>NUCLEOTIDE SEQUENCE [LARGE SCALE GENOMIC DNA]</scope>
    <source>
        <strain evidence="2 3">W43</strain>
    </source>
</reference>
<keyword evidence="3" id="KW-1185">Reference proteome</keyword>
<dbReference type="InterPro" id="IPR029058">
    <property type="entry name" value="AB_hydrolase_fold"/>
</dbReference>
<evidence type="ECO:0000313" key="3">
    <source>
        <dbReference type="Proteomes" id="UP000283063"/>
    </source>
</evidence>
<dbReference type="InterPro" id="IPR050471">
    <property type="entry name" value="AB_hydrolase"/>
</dbReference>
<proteinExistence type="predicted"/>
<dbReference type="PRINTS" id="PR00111">
    <property type="entry name" value="ABHYDROLASE"/>
</dbReference>
<dbReference type="EMBL" id="CP033219">
    <property type="protein sequence ID" value="AZV80172.1"/>
    <property type="molecule type" value="Genomic_DNA"/>
</dbReference>
<organism evidence="2 3">
    <name type="scientific">Parasedimentitalea marina</name>
    <dbReference type="NCBI Taxonomy" id="2483033"/>
    <lineage>
        <taxon>Bacteria</taxon>
        <taxon>Pseudomonadati</taxon>
        <taxon>Pseudomonadota</taxon>
        <taxon>Alphaproteobacteria</taxon>
        <taxon>Rhodobacterales</taxon>
        <taxon>Paracoccaceae</taxon>
        <taxon>Parasedimentitalea</taxon>
    </lineage>
</organism>
<dbReference type="KEGG" id="sedi:EBB79_21265"/>
<evidence type="ECO:0000259" key="1">
    <source>
        <dbReference type="Pfam" id="PF00561"/>
    </source>
</evidence>
<dbReference type="GO" id="GO:0016787">
    <property type="term" value="F:hydrolase activity"/>
    <property type="evidence" value="ECO:0007669"/>
    <property type="project" value="UniProtKB-KW"/>
</dbReference>
<keyword evidence="2" id="KW-0378">Hydrolase</keyword>
<sequence length="271" mass="28859">MSNLVTGQVTTAGGVRISYQIDGAEDAPWIVLSNSLATDRRVWDPQMEALTKSRCVLRYDARGHGQSGPGTPPYNLGLLADDVVALMDHLGIETAEFMGISLGGMTGLALAIAHPKRVSKLICCDARADSPDAYKAIWDGNIARLHENGISVLCEPTMERWFTAGFLADTANSETLTTVRSMINTTAAAGYEGAARALQNLDLLPNLPKISCAVLYATGEFDMAAPVPVMQAMCDATPQAEFVVIEGAAHLSNLEQPDSFTKAVTAFLGLK</sequence>
<dbReference type="OrthoDB" id="9793083at2"/>
<dbReference type="Gene3D" id="3.40.50.1820">
    <property type="entry name" value="alpha/beta hydrolase"/>
    <property type="match status" value="1"/>
</dbReference>
<dbReference type="PANTHER" id="PTHR43433">
    <property type="entry name" value="HYDROLASE, ALPHA/BETA FOLD FAMILY PROTEIN"/>
    <property type="match status" value="1"/>
</dbReference>
<dbReference type="InterPro" id="IPR000073">
    <property type="entry name" value="AB_hydrolase_1"/>
</dbReference>
<evidence type="ECO:0000313" key="2">
    <source>
        <dbReference type="EMBL" id="AZV80172.1"/>
    </source>
</evidence>
<name>A0A3T0N884_9RHOB</name>
<dbReference type="SUPFAM" id="SSF53474">
    <property type="entry name" value="alpha/beta-Hydrolases"/>
    <property type="match status" value="1"/>
</dbReference>
<dbReference type="RefSeq" id="WP_127750759.1">
    <property type="nucleotide sequence ID" value="NZ_CP033219.1"/>
</dbReference>
<protein>
    <submittedName>
        <fullName evidence="2">Alpha/beta fold hydrolase</fullName>
    </submittedName>
</protein>
<accession>A0A3T0N884</accession>
<feature type="domain" description="AB hydrolase-1" evidence="1">
    <location>
        <begin position="28"/>
        <end position="256"/>
    </location>
</feature>
<dbReference type="PANTHER" id="PTHR43433:SF5">
    <property type="entry name" value="AB HYDROLASE-1 DOMAIN-CONTAINING PROTEIN"/>
    <property type="match status" value="1"/>
</dbReference>
<gene>
    <name evidence="2" type="ORF">EBB79_21265</name>
</gene>
<dbReference type="Pfam" id="PF00561">
    <property type="entry name" value="Abhydrolase_1"/>
    <property type="match status" value="1"/>
</dbReference>
<dbReference type="Proteomes" id="UP000283063">
    <property type="component" value="Chromosome"/>
</dbReference>
<dbReference type="AlphaFoldDB" id="A0A3T0N884"/>